<feature type="transmembrane region" description="Helical" evidence="9">
    <location>
        <begin position="60"/>
        <end position="81"/>
    </location>
</feature>
<dbReference type="RefSeq" id="WP_408332909.1">
    <property type="nucleotide sequence ID" value="NZ_JAQQFH010000033.1"/>
</dbReference>
<dbReference type="PANTHER" id="PTHR30386:SF26">
    <property type="entry name" value="TRANSPORT PROTEIN COMB"/>
    <property type="match status" value="1"/>
</dbReference>
<evidence type="ECO:0000256" key="7">
    <source>
        <dbReference type="ARBA" id="ARBA00022989"/>
    </source>
</evidence>
<keyword evidence="4 9" id="KW-1003">Cell membrane</keyword>
<evidence type="ECO:0000256" key="1">
    <source>
        <dbReference type="ARBA" id="ARBA00004377"/>
    </source>
</evidence>
<comment type="similarity">
    <text evidence="2 9">Belongs to the membrane fusion protein (MFP) (TC 8.A.1) family.</text>
</comment>
<dbReference type="Gene3D" id="2.40.50.100">
    <property type="match status" value="1"/>
</dbReference>
<evidence type="ECO:0000256" key="8">
    <source>
        <dbReference type="ARBA" id="ARBA00023136"/>
    </source>
</evidence>
<reference evidence="12 13" key="1">
    <citation type="journal article" date="2024" name="Chem. Sci.">
        <title>Discovery of megapolipeptins by genome mining of a Burkholderiales bacteria collection.</title>
        <authorList>
            <person name="Paulo B.S."/>
            <person name="Recchia M.J.J."/>
            <person name="Lee S."/>
            <person name="Fergusson C.H."/>
            <person name="Romanowski S.B."/>
            <person name="Hernandez A."/>
            <person name="Krull N."/>
            <person name="Liu D.Y."/>
            <person name="Cavanagh H."/>
            <person name="Bos A."/>
            <person name="Gray C.A."/>
            <person name="Murphy B.T."/>
            <person name="Linington R.G."/>
            <person name="Eustaquio A.S."/>
        </authorList>
    </citation>
    <scope>NUCLEOTIDE SEQUENCE [LARGE SCALE GENOMIC DNA]</scope>
    <source>
        <strain evidence="12 13">RL16-012-BIC-B</strain>
    </source>
</reference>
<evidence type="ECO:0000256" key="5">
    <source>
        <dbReference type="ARBA" id="ARBA00022519"/>
    </source>
</evidence>
<dbReference type="Gene3D" id="2.40.30.170">
    <property type="match status" value="1"/>
</dbReference>
<dbReference type="NCBIfam" id="TIGR01843">
    <property type="entry name" value="type_I_hlyD"/>
    <property type="match status" value="1"/>
</dbReference>
<dbReference type="InterPro" id="IPR059040">
    <property type="entry name" value="HH_CyaD-like"/>
</dbReference>
<feature type="domain" description="AprE-like beta-barrel" evidence="11">
    <location>
        <begin position="363"/>
        <end position="452"/>
    </location>
</feature>
<protein>
    <recommendedName>
        <fullName evidence="9">Membrane fusion protein (MFP) family protein</fullName>
    </recommendedName>
</protein>
<proteinExistence type="inferred from homology"/>
<keyword evidence="7 9" id="KW-1133">Transmembrane helix</keyword>
<dbReference type="PRINTS" id="PR01490">
    <property type="entry name" value="RTXTOXIND"/>
</dbReference>
<evidence type="ECO:0000313" key="13">
    <source>
        <dbReference type="Proteomes" id="UP001629249"/>
    </source>
</evidence>
<evidence type="ECO:0000259" key="10">
    <source>
        <dbReference type="Pfam" id="PF25988"/>
    </source>
</evidence>
<dbReference type="EMBL" id="JAQQFN010000031">
    <property type="protein sequence ID" value="MFL9887812.1"/>
    <property type="molecule type" value="Genomic_DNA"/>
</dbReference>
<keyword evidence="6 9" id="KW-0812">Transmembrane</keyword>
<evidence type="ECO:0000256" key="6">
    <source>
        <dbReference type="ARBA" id="ARBA00022692"/>
    </source>
</evidence>
<evidence type="ECO:0000259" key="11">
    <source>
        <dbReference type="Pfam" id="PF26002"/>
    </source>
</evidence>
<dbReference type="PANTHER" id="PTHR30386">
    <property type="entry name" value="MEMBRANE FUSION SUBUNIT OF EMRAB-TOLC MULTIDRUG EFFLUX PUMP"/>
    <property type="match status" value="1"/>
</dbReference>
<gene>
    <name evidence="12" type="ORF">PQR66_32640</name>
</gene>
<organism evidence="12 13">
    <name type="scientific">Paraburkholderia agricolaris</name>
    <dbReference type="NCBI Taxonomy" id="2152888"/>
    <lineage>
        <taxon>Bacteria</taxon>
        <taxon>Pseudomonadati</taxon>
        <taxon>Pseudomonadota</taxon>
        <taxon>Betaproteobacteria</taxon>
        <taxon>Burkholderiales</taxon>
        <taxon>Burkholderiaceae</taxon>
        <taxon>Paraburkholderia</taxon>
    </lineage>
</organism>
<sequence>MMRLHLQAFADLMLRYTAVWRAGWAIRDQLDAPEKLSYELAFQPAQLELVETPVHPAPRWAMRILVILSVLILLIGIIGRLDIVVTAKGKFVPNERVKIIQPAITGVVRQILVHDGQRVSAGQALLVLDATQAAADADKARSSRVDAALASARATALLDAIKTGHVRALVAVDGASSEQQTQAQHFTEGLYREYADKFAASQAELLKREAELSTIRQEVAKLRATAPLARSAADDYRALARDQYVAQHDYLGKEQTALEQEHELAAQQSHARELAASIVEQQAAIQAITSQFSREQLDALDKAKQQFAQNHADEIKAITRQGLMTLYAPVSGTVEQLAAHTAGGVVTTAQSIMEIVPDDAVEVEASIENKDVGFVNVGQDAIVKIEAFPYTRYGYLTGKVTSVSNDAAQNRDQKLGLTFTAHIRLPTNQMQINNKPINLTPGMQVTAEIRTGRRSVAGYFLDPLMQTTGESLRER</sequence>
<keyword evidence="3 9" id="KW-0813">Transport</keyword>
<name>A0ABW8ZX23_9BURK</name>
<keyword evidence="8 9" id="KW-0472">Membrane</keyword>
<comment type="subcellular location">
    <subcellularLocation>
        <location evidence="1 9">Cell inner membrane</location>
        <topology evidence="1 9">Single-pass membrane protein</topology>
    </subcellularLocation>
</comment>
<dbReference type="InterPro" id="IPR010129">
    <property type="entry name" value="T1SS_HlyD"/>
</dbReference>
<keyword evidence="5 9" id="KW-0997">Cell inner membrane</keyword>
<evidence type="ECO:0000256" key="2">
    <source>
        <dbReference type="ARBA" id="ARBA00009477"/>
    </source>
</evidence>
<dbReference type="Proteomes" id="UP001629249">
    <property type="component" value="Unassembled WGS sequence"/>
</dbReference>
<keyword evidence="13" id="KW-1185">Reference proteome</keyword>
<accession>A0ABW8ZX23</accession>
<dbReference type="Gene3D" id="1.10.287.470">
    <property type="entry name" value="Helix hairpin bin"/>
    <property type="match status" value="1"/>
</dbReference>
<evidence type="ECO:0000256" key="9">
    <source>
        <dbReference type="RuleBase" id="RU365093"/>
    </source>
</evidence>
<feature type="domain" description="CyaD-like alpha-helical hairpin" evidence="10">
    <location>
        <begin position="129"/>
        <end position="324"/>
    </location>
</feature>
<evidence type="ECO:0000313" key="12">
    <source>
        <dbReference type="EMBL" id="MFL9887812.1"/>
    </source>
</evidence>
<evidence type="ECO:0000256" key="4">
    <source>
        <dbReference type="ARBA" id="ARBA00022475"/>
    </source>
</evidence>
<dbReference type="Pfam" id="PF25988">
    <property type="entry name" value="HH_CyaD"/>
    <property type="match status" value="1"/>
</dbReference>
<evidence type="ECO:0000256" key="3">
    <source>
        <dbReference type="ARBA" id="ARBA00022448"/>
    </source>
</evidence>
<dbReference type="InterPro" id="IPR058982">
    <property type="entry name" value="Beta-barrel_AprE"/>
</dbReference>
<dbReference type="Pfam" id="PF26002">
    <property type="entry name" value="Beta-barrel_AprE"/>
    <property type="match status" value="1"/>
</dbReference>
<dbReference type="InterPro" id="IPR050739">
    <property type="entry name" value="MFP"/>
</dbReference>
<comment type="caution">
    <text evidence="12">The sequence shown here is derived from an EMBL/GenBank/DDBJ whole genome shotgun (WGS) entry which is preliminary data.</text>
</comment>